<dbReference type="InterPro" id="IPR052414">
    <property type="entry name" value="U3_snoRNA-assoc_WDR"/>
</dbReference>
<dbReference type="InterPro" id="IPR036322">
    <property type="entry name" value="WD40_repeat_dom_sf"/>
</dbReference>
<evidence type="ECO:0000256" key="3">
    <source>
        <dbReference type="ARBA" id="ARBA00038335"/>
    </source>
</evidence>
<keyword evidence="2" id="KW-0539">Nucleus</keyword>
<keyword evidence="4" id="KW-0853">WD repeat</keyword>
<evidence type="ECO:0000256" key="5">
    <source>
        <dbReference type="SAM" id="MobiDB-lite"/>
    </source>
</evidence>
<name>A0ABM1VYI6_APLCA</name>
<evidence type="ECO:0000256" key="2">
    <source>
        <dbReference type="ARBA" id="ARBA00023242"/>
    </source>
</evidence>
<evidence type="ECO:0000313" key="7">
    <source>
        <dbReference type="Proteomes" id="UP000694888"/>
    </source>
</evidence>
<comment type="similarity">
    <text evidence="3">Belongs to the UTP5 family.</text>
</comment>
<keyword evidence="7" id="KW-1185">Reference proteome</keyword>
<feature type="region of interest" description="Disordered" evidence="5">
    <location>
        <begin position="563"/>
        <end position="606"/>
    </location>
</feature>
<sequence>MATTQISSFSEDGQYLAYSSPDGTLRIYECATGILKQEYSSTSHLSATTSALSWSRHRKETIAPPKSKKKKLNGDSAVYQDDLKLIALGTTAGTVNLYSFAKGLLHSQLTGGHSLKINDVCFHLSNPELFTCSDDQTVSQWDLQKGKVKHKWKCDSSSIHSICQCSRQHLLTASHTIKLWDLTTRTVLQTYTGHSSPVFRLLPVYLGADASNEGDASYVLSAAVDDRHISVWCCGSSVKEKNSIASFSVPDEPVSLSMSRPSSASQALVLAVITRKGTLHIFEQTLNGKKKKPIVSRVRVKGALSDSGGEGEDETTVPVLASLVQSGTVSVALGNPVKPQFEKVVYDTSKPEVVIKIQTPSKTLAKEEYSQVKRPEISEHMTTLRPADSQPMQASKNKDKKRLRRSSVSDLTVEERLNAMGTETPSVDGPVKQPPVANTLCRLLQQGLLSGDRKILTGVFQETNETIVRNTIKRLPVSCIVPLIKEIERGMHGHAQHACSLSRWTSALISCHTSYILSVPEIINTMNSLYQTLISRQKFFPKMLQLKGRLELVKQKAWSTDNEEEAEVAPLLVHQDESDSEDSDSMVIDGAALESDENWDDLSDME</sequence>
<dbReference type="SUPFAM" id="SSF50978">
    <property type="entry name" value="WD40 repeat-like"/>
    <property type="match status" value="1"/>
</dbReference>
<dbReference type="Pfam" id="PF00400">
    <property type="entry name" value="WD40"/>
    <property type="match status" value="1"/>
</dbReference>
<dbReference type="PROSITE" id="PS50082">
    <property type="entry name" value="WD_REPEATS_2"/>
    <property type="match status" value="1"/>
</dbReference>
<proteinExistence type="inferred from homology"/>
<accession>A0ABM1VYI6</accession>
<dbReference type="Gene3D" id="2.130.10.10">
    <property type="entry name" value="YVTN repeat-like/Quinoprotein amine dehydrogenase"/>
    <property type="match status" value="1"/>
</dbReference>
<feature type="region of interest" description="Disordered" evidence="5">
    <location>
        <begin position="366"/>
        <end position="432"/>
    </location>
</feature>
<dbReference type="InterPro" id="IPR015943">
    <property type="entry name" value="WD40/YVTN_repeat-like_dom_sf"/>
</dbReference>
<dbReference type="PANTHER" id="PTHR44267:SF1">
    <property type="entry name" value="WD REPEAT-CONTAINING PROTEIN 43"/>
    <property type="match status" value="1"/>
</dbReference>
<dbReference type="InterPro" id="IPR007148">
    <property type="entry name" value="SSU_processome_Utp12"/>
</dbReference>
<comment type="subcellular location">
    <subcellularLocation>
        <location evidence="1">Nucleus</location>
    </subcellularLocation>
</comment>
<protein>
    <submittedName>
        <fullName evidence="8">WD repeat-containing protein 43</fullName>
    </submittedName>
</protein>
<organism evidence="7 8">
    <name type="scientific">Aplysia californica</name>
    <name type="common">California sea hare</name>
    <dbReference type="NCBI Taxonomy" id="6500"/>
    <lineage>
        <taxon>Eukaryota</taxon>
        <taxon>Metazoa</taxon>
        <taxon>Spiralia</taxon>
        <taxon>Lophotrochozoa</taxon>
        <taxon>Mollusca</taxon>
        <taxon>Gastropoda</taxon>
        <taxon>Heterobranchia</taxon>
        <taxon>Euthyneura</taxon>
        <taxon>Tectipleura</taxon>
        <taxon>Aplysiida</taxon>
        <taxon>Aplysioidea</taxon>
        <taxon>Aplysiidae</taxon>
        <taxon>Aplysia</taxon>
    </lineage>
</organism>
<gene>
    <name evidence="8" type="primary">LOC101854659</name>
</gene>
<evidence type="ECO:0000259" key="6">
    <source>
        <dbReference type="Pfam" id="PF04003"/>
    </source>
</evidence>
<feature type="repeat" description="WD" evidence="4">
    <location>
        <begin position="110"/>
        <end position="151"/>
    </location>
</feature>
<feature type="domain" description="Small-subunit processome Utp12" evidence="6">
    <location>
        <begin position="452"/>
        <end position="555"/>
    </location>
</feature>
<dbReference type="Pfam" id="PF04003">
    <property type="entry name" value="Utp12"/>
    <property type="match status" value="1"/>
</dbReference>
<dbReference type="SMART" id="SM00320">
    <property type="entry name" value="WD40"/>
    <property type="match status" value="4"/>
</dbReference>
<feature type="compositionally biased region" description="Basic and acidic residues" evidence="5">
    <location>
        <begin position="366"/>
        <end position="379"/>
    </location>
</feature>
<evidence type="ECO:0000256" key="1">
    <source>
        <dbReference type="ARBA" id="ARBA00004123"/>
    </source>
</evidence>
<feature type="compositionally biased region" description="Acidic residues" evidence="5">
    <location>
        <begin position="594"/>
        <end position="606"/>
    </location>
</feature>
<dbReference type="Proteomes" id="UP000694888">
    <property type="component" value="Unplaced"/>
</dbReference>
<dbReference type="InterPro" id="IPR001680">
    <property type="entry name" value="WD40_rpt"/>
</dbReference>
<reference evidence="8" key="1">
    <citation type="submission" date="2025-08" db="UniProtKB">
        <authorList>
            <consortium name="RefSeq"/>
        </authorList>
    </citation>
    <scope>IDENTIFICATION</scope>
</reference>
<evidence type="ECO:0000256" key="4">
    <source>
        <dbReference type="PROSITE-ProRule" id="PRU00221"/>
    </source>
</evidence>
<evidence type="ECO:0000313" key="8">
    <source>
        <dbReference type="RefSeq" id="XP_035827479.1"/>
    </source>
</evidence>
<dbReference type="PANTHER" id="PTHR44267">
    <property type="entry name" value="WD REPEAT-CONTAINING PROTEIN 43"/>
    <property type="match status" value="1"/>
</dbReference>
<dbReference type="RefSeq" id="XP_035827479.1">
    <property type="nucleotide sequence ID" value="XM_035971586.1"/>
</dbReference>
<dbReference type="GeneID" id="101854659"/>